<evidence type="ECO:0000256" key="4">
    <source>
        <dbReference type="SAM" id="MobiDB-lite"/>
    </source>
</evidence>
<evidence type="ECO:0000313" key="7">
    <source>
        <dbReference type="Proteomes" id="UP001396334"/>
    </source>
</evidence>
<dbReference type="PANTHER" id="PTHR33388">
    <property type="entry name" value="OS01G0212500 PROTEIN"/>
    <property type="match status" value="1"/>
</dbReference>
<evidence type="ECO:0000256" key="3">
    <source>
        <dbReference type="ARBA" id="ARBA00023163"/>
    </source>
</evidence>
<keyword evidence="7" id="KW-1185">Reference proteome</keyword>
<dbReference type="PROSITE" id="PS00028">
    <property type="entry name" value="ZINC_FINGER_C2H2_1"/>
    <property type="match status" value="1"/>
</dbReference>
<organism evidence="6 7">
    <name type="scientific">Hibiscus sabdariffa</name>
    <name type="common">roselle</name>
    <dbReference type="NCBI Taxonomy" id="183260"/>
    <lineage>
        <taxon>Eukaryota</taxon>
        <taxon>Viridiplantae</taxon>
        <taxon>Streptophyta</taxon>
        <taxon>Embryophyta</taxon>
        <taxon>Tracheophyta</taxon>
        <taxon>Spermatophyta</taxon>
        <taxon>Magnoliopsida</taxon>
        <taxon>eudicotyledons</taxon>
        <taxon>Gunneridae</taxon>
        <taxon>Pentapetalae</taxon>
        <taxon>rosids</taxon>
        <taxon>malvids</taxon>
        <taxon>Malvales</taxon>
        <taxon>Malvaceae</taxon>
        <taxon>Malvoideae</taxon>
        <taxon>Hibiscus</taxon>
    </lineage>
</organism>
<dbReference type="Proteomes" id="UP001396334">
    <property type="component" value="Unassembled WGS sequence"/>
</dbReference>
<gene>
    <name evidence="6" type="ORF">V6N11_061248</name>
</gene>
<accession>A0ABR2NVB4</accession>
<proteinExistence type="predicted"/>
<feature type="region of interest" description="Disordered" evidence="4">
    <location>
        <begin position="1"/>
        <end position="27"/>
    </location>
</feature>
<dbReference type="EMBL" id="JBBPBN010000097">
    <property type="protein sequence ID" value="KAK8980028.1"/>
    <property type="molecule type" value="Genomic_DNA"/>
</dbReference>
<dbReference type="PANTHER" id="PTHR33388:SF18">
    <property type="entry name" value="PROTEIN SPEAR1"/>
    <property type="match status" value="1"/>
</dbReference>
<comment type="caution">
    <text evidence="6">The sequence shown here is derived from an EMBL/GenBank/DDBJ whole genome shotgun (WGS) entry which is preliminary data.</text>
</comment>
<dbReference type="InterPro" id="IPR040356">
    <property type="entry name" value="SPEAR"/>
</dbReference>
<keyword evidence="2" id="KW-0805">Transcription regulation</keyword>
<evidence type="ECO:0000256" key="2">
    <source>
        <dbReference type="ARBA" id="ARBA00023015"/>
    </source>
</evidence>
<evidence type="ECO:0000259" key="5">
    <source>
        <dbReference type="PROSITE" id="PS00028"/>
    </source>
</evidence>
<sequence>MGNERRPSSSRKGKSNSEKPKQPRRGLGVAQLERIRLYGQMGCTSLHASYPPNFNQVSAFPCLECLIDLMEKDWLCTHARRHESATSLFIFLWFPPQHDGSWNPSNGILDCSGHFAQPNLTRQLLDINHTEVAFYILGLQVEDDQAIDLAAHLQLVSKLTTCCSEKLIHFFQRDED</sequence>
<evidence type="ECO:0000313" key="6">
    <source>
        <dbReference type="EMBL" id="KAK8980028.1"/>
    </source>
</evidence>
<evidence type="ECO:0000256" key="1">
    <source>
        <dbReference type="ARBA" id="ARBA00022491"/>
    </source>
</evidence>
<name>A0ABR2NVB4_9ROSI</name>
<reference evidence="6 7" key="1">
    <citation type="journal article" date="2024" name="G3 (Bethesda)">
        <title>Genome assembly of Hibiscus sabdariffa L. provides insights into metabolisms of medicinal natural products.</title>
        <authorList>
            <person name="Kim T."/>
        </authorList>
    </citation>
    <scope>NUCLEOTIDE SEQUENCE [LARGE SCALE GENOMIC DNA]</scope>
    <source>
        <strain evidence="6">TK-2024</strain>
        <tissue evidence="6">Old leaves</tissue>
    </source>
</reference>
<dbReference type="InterPro" id="IPR013087">
    <property type="entry name" value="Znf_C2H2_type"/>
</dbReference>
<keyword evidence="3" id="KW-0804">Transcription</keyword>
<feature type="domain" description="C2H2-type" evidence="5">
    <location>
        <begin position="62"/>
        <end position="82"/>
    </location>
</feature>
<keyword evidence="1" id="KW-0678">Repressor</keyword>
<protein>
    <recommendedName>
        <fullName evidence="5">C2H2-type domain-containing protein</fullName>
    </recommendedName>
</protein>